<organism evidence="3 4">
    <name type="scientific">Paraburkholderia silvatlantica</name>
    <dbReference type="NCBI Taxonomy" id="321895"/>
    <lineage>
        <taxon>Bacteria</taxon>
        <taxon>Pseudomonadati</taxon>
        <taxon>Pseudomonadota</taxon>
        <taxon>Betaproteobacteria</taxon>
        <taxon>Burkholderiales</taxon>
        <taxon>Burkholderiaceae</taxon>
        <taxon>Paraburkholderia</taxon>
    </lineage>
</organism>
<dbReference type="RefSeq" id="WP_221206997.1">
    <property type="nucleotide sequence ID" value="NZ_JACHVZ010000014.1"/>
</dbReference>
<dbReference type="SUPFAM" id="SSF53901">
    <property type="entry name" value="Thiolase-like"/>
    <property type="match status" value="1"/>
</dbReference>
<accession>A0A2U1A9V6</accession>
<evidence type="ECO:0000313" key="3">
    <source>
        <dbReference type="EMBL" id="PYE21177.1"/>
    </source>
</evidence>
<dbReference type="EMBL" id="QJSQ01000015">
    <property type="protein sequence ID" value="PYE21177.1"/>
    <property type="molecule type" value="Genomic_DNA"/>
</dbReference>
<dbReference type="InterPro" id="IPR002155">
    <property type="entry name" value="Thiolase"/>
</dbReference>
<dbReference type="InterPro" id="IPR016039">
    <property type="entry name" value="Thiolase-like"/>
</dbReference>
<dbReference type="Proteomes" id="UP000533533">
    <property type="component" value="Unassembled WGS sequence"/>
</dbReference>
<evidence type="ECO:0000313" key="4">
    <source>
        <dbReference type="Proteomes" id="UP000247772"/>
    </source>
</evidence>
<name>A0A2U1A9V6_9BURK</name>
<protein>
    <submittedName>
        <fullName evidence="3">Acetyl-CoA acetyltransferase</fullName>
    </submittedName>
</protein>
<keyword evidence="5" id="KW-1185">Reference proteome</keyword>
<keyword evidence="3" id="KW-0808">Transferase</keyword>
<comment type="caution">
    <text evidence="3">The sequence shown here is derived from an EMBL/GenBank/DDBJ whole genome shotgun (WGS) entry which is preliminary data.</text>
</comment>
<reference evidence="3 4" key="1">
    <citation type="submission" date="2018-06" db="EMBL/GenBank/DDBJ databases">
        <title>Genomic Encyclopedia of Type Strains, Phase IV (KMG-V): Genome sequencing to study the core and pangenomes of soil and plant-associated prokaryotes.</title>
        <authorList>
            <person name="Whitman W."/>
        </authorList>
    </citation>
    <scope>NUCLEOTIDE SEQUENCE [LARGE SCALE GENOMIC DNA]</scope>
    <source>
        <strain evidence="3 4">SRCL-318</strain>
        <strain evidence="2 5">SRMrh-85</strain>
    </source>
</reference>
<dbReference type="PANTHER" id="PTHR42870">
    <property type="entry name" value="ACETYL-COA C-ACETYLTRANSFERASE"/>
    <property type="match status" value="1"/>
</dbReference>
<dbReference type="Gene3D" id="3.40.47.10">
    <property type="match status" value="1"/>
</dbReference>
<dbReference type="Proteomes" id="UP000247772">
    <property type="component" value="Unassembled WGS sequence"/>
</dbReference>
<proteinExistence type="predicted"/>
<sequence length="401" mass="42129">MAARPDTASRDFAGVAIVAAAEVPYRRHAPDGTTTAGLLAGALAEALADAGLGTADVDGLGVASFTLTPDHAIDFGWRAGLRLRWCMDDCHGGASGVNLLQHAARAIQAGDAEVVVLVSGDHFEAADFTALVENYNATTRAYLRPLGTGGPNPLFAMLTQRQMAATGLTRDDYAALCIAQRAWAARNPRAVYREPLTREAYFAAPPVAEPLCRLDCVPVVSGANALVLAAATHRCVRAAPVGIRALRASYNFDHQHGDGLVTGLASIREALWRDAGLSPAQMDVVSVYDDYPAMIVAQLADLGFADPTGPDALRTLIHQRIATRALAVNPSGGQLSVGQAGAAGGMHGLVEAVTQLRGEAGERQVDGARFAVVSGYGMVQYRYGMCANAVVLERAEASWRR</sequence>
<dbReference type="AlphaFoldDB" id="A0A2U1A9V6"/>
<dbReference type="PIRSF" id="PIRSF000429">
    <property type="entry name" value="Ac-CoA_Ac_transf"/>
    <property type="match status" value="1"/>
</dbReference>
<dbReference type="InterPro" id="IPR055140">
    <property type="entry name" value="Thiolase_C_2"/>
</dbReference>
<dbReference type="GO" id="GO:0003988">
    <property type="term" value="F:acetyl-CoA C-acyltransferase activity"/>
    <property type="evidence" value="ECO:0007669"/>
    <property type="project" value="UniProtKB-ARBA"/>
</dbReference>
<dbReference type="EMBL" id="JACHVZ010000014">
    <property type="protein sequence ID" value="MBB2930626.1"/>
    <property type="molecule type" value="Genomic_DNA"/>
</dbReference>
<dbReference type="CDD" id="cd00829">
    <property type="entry name" value="SCP-x_thiolase"/>
    <property type="match status" value="1"/>
</dbReference>
<gene>
    <name evidence="3" type="ORF">C7410_11520</name>
    <name evidence="2" type="ORF">FHX59_005089</name>
</gene>
<dbReference type="Pfam" id="PF22691">
    <property type="entry name" value="Thiolase_C_1"/>
    <property type="match status" value="1"/>
</dbReference>
<evidence type="ECO:0000259" key="1">
    <source>
        <dbReference type="Pfam" id="PF22691"/>
    </source>
</evidence>
<evidence type="ECO:0000313" key="2">
    <source>
        <dbReference type="EMBL" id="MBB2930626.1"/>
    </source>
</evidence>
<dbReference type="PANTHER" id="PTHR42870:SF1">
    <property type="entry name" value="NON-SPECIFIC LIPID-TRANSFER PROTEIN-LIKE 2"/>
    <property type="match status" value="1"/>
</dbReference>
<evidence type="ECO:0000313" key="5">
    <source>
        <dbReference type="Proteomes" id="UP000533533"/>
    </source>
</evidence>
<feature type="domain" description="Thiolase C-terminal" evidence="1">
    <location>
        <begin position="271"/>
        <end position="379"/>
    </location>
</feature>